<feature type="compositionally biased region" description="Basic and acidic residues" evidence="1">
    <location>
        <begin position="550"/>
        <end position="560"/>
    </location>
</feature>
<feature type="transmembrane region" description="Helical" evidence="2">
    <location>
        <begin position="58"/>
        <end position="81"/>
    </location>
</feature>
<dbReference type="EMBL" id="JAVRJZ010000014">
    <property type="protein sequence ID" value="KAK2713553.1"/>
    <property type="molecule type" value="Genomic_DNA"/>
</dbReference>
<feature type="compositionally biased region" description="Basic and acidic residues" evidence="1">
    <location>
        <begin position="565"/>
        <end position="574"/>
    </location>
</feature>
<feature type="region of interest" description="Disordered" evidence="1">
    <location>
        <begin position="541"/>
        <end position="560"/>
    </location>
</feature>
<proteinExistence type="predicted"/>
<feature type="region of interest" description="Disordered" evidence="1">
    <location>
        <begin position="565"/>
        <end position="652"/>
    </location>
</feature>
<keyword evidence="2" id="KW-1133">Transmembrane helix</keyword>
<organism evidence="3 4">
    <name type="scientific">Artemia franciscana</name>
    <name type="common">Brine shrimp</name>
    <name type="synonym">Artemia sanfranciscana</name>
    <dbReference type="NCBI Taxonomy" id="6661"/>
    <lineage>
        <taxon>Eukaryota</taxon>
        <taxon>Metazoa</taxon>
        <taxon>Ecdysozoa</taxon>
        <taxon>Arthropoda</taxon>
        <taxon>Crustacea</taxon>
        <taxon>Branchiopoda</taxon>
        <taxon>Anostraca</taxon>
        <taxon>Artemiidae</taxon>
        <taxon>Artemia</taxon>
    </lineage>
</organism>
<feature type="transmembrane region" description="Helical" evidence="2">
    <location>
        <begin position="96"/>
        <end position="120"/>
    </location>
</feature>
<keyword evidence="2" id="KW-0812">Transmembrane</keyword>
<feature type="compositionally biased region" description="Low complexity" evidence="1">
    <location>
        <begin position="631"/>
        <end position="644"/>
    </location>
</feature>
<keyword evidence="2" id="KW-0472">Membrane</keyword>
<name>A0AA88HQX7_ARTSF</name>
<feature type="compositionally biased region" description="Polar residues" evidence="1">
    <location>
        <begin position="793"/>
        <end position="802"/>
    </location>
</feature>
<accession>A0AA88HQX7</accession>
<comment type="caution">
    <text evidence="3">The sequence shown here is derived from an EMBL/GenBank/DDBJ whole genome shotgun (WGS) entry which is preliminary data.</text>
</comment>
<dbReference type="AlphaFoldDB" id="A0AA88HQX7"/>
<reference evidence="3" key="1">
    <citation type="submission" date="2023-07" db="EMBL/GenBank/DDBJ databases">
        <title>Chromosome-level genome assembly of Artemia franciscana.</title>
        <authorList>
            <person name="Jo E."/>
        </authorList>
    </citation>
    <scope>NUCLEOTIDE SEQUENCE</scope>
    <source>
        <tissue evidence="3">Whole body</tissue>
    </source>
</reference>
<keyword evidence="4" id="KW-1185">Reference proteome</keyword>
<sequence>MPCQDTRKCARKQKPREMQSSSSQHRNAIEGAQCNACNGGECDPSVICYCQRNNSMSLGIWSIVFIIIGITQLSSGIIFIGKLPAAQLGTNFSTGIWNIVCSATILVIAFQCPAFQYLCCYSKWPWAGKKAKFTITAKEFVLLNLSGKIRFKWLLAISISVLIINVVNLIVLEVGEWRMAVANEEARFLGKKGLADTMFTAYVMTTVSTSTGVVAGFLYTQFIYCISNRRISQSDSRSYVRAGTMQESIATIYGKSDDSEVQDETRPKHKSDCSQNWVYSGSEDCLLTKADRITELCTRDQNIGDIYNKTATVRRGQSVFTYVSQDIGLNKVSRTQSFKVQPVTTPSVATVKRSKTFYEPMAERQRDFEESSNSLSKLCSMTGGVETKIIESDLKRIASLEDLTKSGPNNRMIKLSTKFGEGYDLKENQSASSTSSELSFDKRYPYAKSIELINHQLNDDSDADIDTVNETTDFDSCDDVIDVKDKKSMYNIKQRLIQKAKVSPHLDYKNLKQKAMASSINTLSTQSPNDKIQNKLISEQIDTNSPGITKKNECDEGKKSLNLDRKTKQCERKSSATQTDMPTTLKTRPRVAAAIRKVVTEEEMPEKPQRPPPLPPVEDPVKSKNEQLRTYQSQSSSGYSSPQDSYERVTVDPGEKTVCHVQDGKNITVIRIESVMDAGRNSTSLKIGSSSKKKMEKPVRRSLKEYQKEDINRVEPTVLIEPDKRSKSRLSMTVDGDPSFNSKVRPVGRSVSFGSESRTEWMPLSATLLRDAQSNNINKQNTPRQTTRKSNIKRSSSSVTLGNTYGPGIPPYFPYPNLNLFRLQSASTQPRRQIWNARENRKQREEYERFKHGNYVISDNEEIINENTTELETIGETSLEGSEESHYELHQDHENEECETSKTTERILSQKADYIKSQNIYPNSSQNLGDSRYLKEDGMNINALFDDGNLPYLPHLGSVVTEAMNPNEAFAYFAELELMARHLRNQLLCQQAQMAKISAYQEQNAFPYPKTQKAREKEESPC</sequence>
<evidence type="ECO:0000313" key="4">
    <source>
        <dbReference type="Proteomes" id="UP001187531"/>
    </source>
</evidence>
<evidence type="ECO:0000313" key="3">
    <source>
        <dbReference type="EMBL" id="KAK2713553.1"/>
    </source>
</evidence>
<protein>
    <submittedName>
        <fullName evidence="3">Uncharacterized protein</fullName>
    </submittedName>
</protein>
<dbReference type="Proteomes" id="UP001187531">
    <property type="component" value="Unassembled WGS sequence"/>
</dbReference>
<feature type="transmembrane region" description="Helical" evidence="2">
    <location>
        <begin position="153"/>
        <end position="172"/>
    </location>
</feature>
<feature type="region of interest" description="Disordered" evidence="1">
    <location>
        <begin position="1"/>
        <end position="24"/>
    </location>
</feature>
<evidence type="ECO:0000256" key="2">
    <source>
        <dbReference type="SAM" id="Phobius"/>
    </source>
</evidence>
<gene>
    <name evidence="3" type="ORF">QYM36_009434</name>
</gene>
<feature type="region of interest" description="Disordered" evidence="1">
    <location>
        <begin position="777"/>
        <end position="802"/>
    </location>
</feature>
<evidence type="ECO:0000256" key="1">
    <source>
        <dbReference type="SAM" id="MobiDB-lite"/>
    </source>
</evidence>
<feature type="compositionally biased region" description="Polar residues" evidence="1">
    <location>
        <begin position="575"/>
        <end position="586"/>
    </location>
</feature>